<dbReference type="OrthoDB" id="9768769at2"/>
<name>B9XGP9_PEDPL</name>
<proteinExistence type="predicted"/>
<feature type="transmembrane region" description="Helical" evidence="1">
    <location>
        <begin position="260"/>
        <end position="279"/>
    </location>
</feature>
<keyword evidence="1" id="KW-1133">Transmembrane helix</keyword>
<comment type="caution">
    <text evidence="2">The sequence shown here is derived from an EMBL/GenBank/DDBJ whole genome shotgun (WGS) entry which is preliminary data.</text>
</comment>
<organism evidence="2 3">
    <name type="scientific">Pedosphaera parvula (strain Ellin514)</name>
    <dbReference type="NCBI Taxonomy" id="320771"/>
    <lineage>
        <taxon>Bacteria</taxon>
        <taxon>Pseudomonadati</taxon>
        <taxon>Verrucomicrobiota</taxon>
        <taxon>Pedosphaerae</taxon>
        <taxon>Pedosphaerales</taxon>
        <taxon>Pedosphaeraceae</taxon>
        <taxon>Pedosphaera</taxon>
    </lineage>
</organism>
<gene>
    <name evidence="2" type="ORF">Cflav_PD3817</name>
</gene>
<dbReference type="STRING" id="320771.Cflav_PD3817"/>
<evidence type="ECO:0000256" key="1">
    <source>
        <dbReference type="SAM" id="Phobius"/>
    </source>
</evidence>
<evidence type="ECO:0000313" key="3">
    <source>
        <dbReference type="Proteomes" id="UP000003688"/>
    </source>
</evidence>
<dbReference type="InterPro" id="IPR029044">
    <property type="entry name" value="Nucleotide-diphossugar_trans"/>
</dbReference>
<reference evidence="2 3" key="1">
    <citation type="journal article" date="2011" name="J. Bacteriol.">
        <title>Genome sequence of 'Pedosphaera parvula' Ellin514, an aerobic Verrucomicrobial isolate from pasture soil.</title>
        <authorList>
            <person name="Kant R."/>
            <person name="van Passel M.W."/>
            <person name="Sangwan P."/>
            <person name="Palva A."/>
            <person name="Lucas S."/>
            <person name="Copeland A."/>
            <person name="Lapidus A."/>
            <person name="Glavina Del Rio T."/>
            <person name="Dalin E."/>
            <person name="Tice H."/>
            <person name="Bruce D."/>
            <person name="Goodwin L."/>
            <person name="Pitluck S."/>
            <person name="Chertkov O."/>
            <person name="Larimer F.W."/>
            <person name="Land M.L."/>
            <person name="Hauser L."/>
            <person name="Brettin T.S."/>
            <person name="Detter J.C."/>
            <person name="Han S."/>
            <person name="de Vos W.M."/>
            <person name="Janssen P.H."/>
            <person name="Smidt H."/>
        </authorList>
    </citation>
    <scope>NUCLEOTIDE SEQUENCE [LARGE SCALE GENOMIC DNA]</scope>
    <source>
        <strain evidence="2 3">Ellin514</strain>
    </source>
</reference>
<dbReference type="Pfam" id="PF13641">
    <property type="entry name" value="Glyco_tranf_2_3"/>
    <property type="match status" value="1"/>
</dbReference>
<evidence type="ECO:0000313" key="2">
    <source>
        <dbReference type="EMBL" id="EEF61100.1"/>
    </source>
</evidence>
<dbReference type="RefSeq" id="WP_007414995.1">
    <property type="nucleotide sequence ID" value="NZ_ABOX02000012.1"/>
</dbReference>
<keyword evidence="1" id="KW-0472">Membrane</keyword>
<dbReference type="Gene3D" id="3.90.550.10">
    <property type="entry name" value="Spore Coat Polysaccharide Biosynthesis Protein SpsA, Chain A"/>
    <property type="match status" value="1"/>
</dbReference>
<feature type="transmembrane region" description="Helical" evidence="1">
    <location>
        <begin position="227"/>
        <end position="248"/>
    </location>
</feature>
<dbReference type="Proteomes" id="UP000003688">
    <property type="component" value="Unassembled WGS sequence"/>
</dbReference>
<sequence>MSETLPSVTVVIAARPGQAEIKAVVAGRQLDYPRDRLEILVARGKQPSVQRNQAIRAAQGELIYFLDDDSVPPRENLRKTIGVFADPLVKMVGGPNLCPPDAPFIEQVFALVHASFLAFGPSRARYAAVGKVRESGEKELILCNLIARKDSLLELGGFDESLYPNEENALMDEVQKRGGKLLYDPQHIVYRRPRHDLKAFCKMLLNYGRGRAEQFKLHPTMGSAPNFVPPLFCIYLVLLAVYMVLFAFSFRLPSLLAKMALVPLGVYALALIVQAMALIGKGGILKSFCAIPFMFLTHLLYGIGFLRALFKPIKSPEARPKVEVVLERIQL</sequence>
<accession>B9XGP9</accession>
<feature type="transmembrane region" description="Helical" evidence="1">
    <location>
        <begin position="291"/>
        <end position="310"/>
    </location>
</feature>
<dbReference type="EMBL" id="ABOX02000012">
    <property type="protein sequence ID" value="EEF61100.1"/>
    <property type="molecule type" value="Genomic_DNA"/>
</dbReference>
<protein>
    <recommendedName>
        <fullName evidence="4">Glycosyl transferase family 2</fullName>
    </recommendedName>
</protein>
<evidence type="ECO:0008006" key="4">
    <source>
        <dbReference type="Google" id="ProtNLM"/>
    </source>
</evidence>
<keyword evidence="1" id="KW-0812">Transmembrane</keyword>
<keyword evidence="3" id="KW-1185">Reference proteome</keyword>
<dbReference type="AlphaFoldDB" id="B9XGP9"/>
<dbReference type="SUPFAM" id="SSF53448">
    <property type="entry name" value="Nucleotide-diphospho-sugar transferases"/>
    <property type="match status" value="1"/>
</dbReference>